<reference evidence="3" key="1">
    <citation type="submission" date="2019-10" db="EMBL/GenBank/DDBJ databases">
        <authorList>
            <person name="Nor Muhammad N."/>
        </authorList>
    </citation>
    <scope>NUCLEOTIDE SEQUENCE</scope>
</reference>
<organism evidence="3">
    <name type="scientific">Ganoderma boninense</name>
    <dbReference type="NCBI Taxonomy" id="34458"/>
    <lineage>
        <taxon>Eukaryota</taxon>
        <taxon>Fungi</taxon>
        <taxon>Dikarya</taxon>
        <taxon>Basidiomycota</taxon>
        <taxon>Agaricomycotina</taxon>
        <taxon>Agaricomycetes</taxon>
        <taxon>Polyporales</taxon>
        <taxon>Polyporaceae</taxon>
        <taxon>Ganoderma</taxon>
    </lineage>
</organism>
<feature type="region of interest" description="Disordered" evidence="1">
    <location>
        <begin position="199"/>
        <end position="220"/>
    </location>
</feature>
<feature type="compositionally biased region" description="Polar residues" evidence="1">
    <location>
        <begin position="203"/>
        <end position="213"/>
    </location>
</feature>
<dbReference type="EMBL" id="LR729183">
    <property type="protein sequence ID" value="VWP01207.1"/>
    <property type="molecule type" value="Genomic_DNA"/>
</dbReference>
<dbReference type="AlphaFoldDB" id="A0A5K1K681"/>
<proteinExistence type="predicted"/>
<name>A0A5K1K681_9APHY</name>
<evidence type="ECO:0000256" key="1">
    <source>
        <dbReference type="SAM" id="MobiDB-lite"/>
    </source>
</evidence>
<sequence>MCLGNVYGSPISEYMASTNNRANTVLDLFTEAVAIHGLPSRVRGDHGTENLGVAKFMEDTRGVERGSYIWGRSVHNIRIEHLWVDLTAGLGAKWKAFFRDLEFNDGLDPDNEHHIWLLHYLFLDAINEDTIEWAEAWNFHKIATPGERQRSPRDMFFFGMVQLGTRGLERADENIGNPVEFGVDWDALDEPQILDHHDAANGIDQNSTDNHQPNPFLPHQPRTLSEVNVPDTPCPLSQLQLEALGSFLDTLPSIGSRKMEDRRLVWIAALRFCNNL</sequence>
<dbReference type="PANTHER" id="PTHR46791">
    <property type="entry name" value="EXPRESSED PROTEIN"/>
    <property type="match status" value="1"/>
</dbReference>
<gene>
    <name evidence="3" type="primary">Q5ZUZ0</name>
</gene>
<dbReference type="Pfam" id="PF24764">
    <property type="entry name" value="rva_4"/>
    <property type="match status" value="1"/>
</dbReference>
<dbReference type="InterPro" id="IPR058913">
    <property type="entry name" value="Integrase_dom_put"/>
</dbReference>
<evidence type="ECO:0000259" key="2">
    <source>
        <dbReference type="Pfam" id="PF24764"/>
    </source>
</evidence>
<feature type="domain" description="Integrase core" evidence="2">
    <location>
        <begin position="15"/>
        <end position="163"/>
    </location>
</feature>
<dbReference type="PANTHER" id="PTHR46791:SF5">
    <property type="entry name" value="CLR5 DOMAIN-CONTAINING PROTEIN-RELATED"/>
    <property type="match status" value="1"/>
</dbReference>
<accession>A0A5K1K681</accession>
<protein>
    <submittedName>
        <fullName evidence="3">Myo-inositol-2-dehydrogenase</fullName>
    </submittedName>
</protein>
<evidence type="ECO:0000313" key="3">
    <source>
        <dbReference type="EMBL" id="VWP01207.1"/>
    </source>
</evidence>